<evidence type="ECO:0000256" key="2">
    <source>
        <dbReference type="ARBA" id="ARBA00023015"/>
    </source>
</evidence>
<dbReference type="Gene3D" id="3.40.190.290">
    <property type="match status" value="1"/>
</dbReference>
<dbReference type="PROSITE" id="PS50931">
    <property type="entry name" value="HTH_LYSR"/>
    <property type="match status" value="1"/>
</dbReference>
<feature type="domain" description="HTH lysR-type" evidence="5">
    <location>
        <begin position="5"/>
        <end position="62"/>
    </location>
</feature>
<dbReference type="PRINTS" id="PR00039">
    <property type="entry name" value="HTHLYSR"/>
</dbReference>
<dbReference type="InterPro" id="IPR036390">
    <property type="entry name" value="WH_DNA-bd_sf"/>
</dbReference>
<sequence length="315" mass="35239">MKRLPDLEAWAIFAKIAETGSFARTAADLALSQATVSKAITRLEERLKTVLFHRTSRRLSLTDSGQAALERATRILEDGEAVEAEIAEQSTSLRGLIRMSAPMSFGIARLAPVLPEFMTEHPEVELDVQFNDMQVDVVGERFDLVLRIANLVDSSLLARQLCRVQILLVGSPAYFERYGRPKHPRDLATHKALLYSYSRIGANWRFKHKRHGEFVQSMNVHMQSNNAEALTPALLAGQGLALQPAFLVWQQLQTGELETVMPEWQLDTIALHIVTPPGRRRPARVQALIEYLARHYANEPWADVVGTESAARGSP</sequence>
<dbReference type="InterPro" id="IPR058163">
    <property type="entry name" value="LysR-type_TF_proteobact-type"/>
</dbReference>
<dbReference type="EMBL" id="VSSQ01027737">
    <property type="protein sequence ID" value="MPM77132.1"/>
    <property type="molecule type" value="Genomic_DNA"/>
</dbReference>
<reference evidence="6" key="1">
    <citation type="submission" date="2019-08" db="EMBL/GenBank/DDBJ databases">
        <authorList>
            <person name="Kucharzyk K."/>
            <person name="Murdoch R.W."/>
            <person name="Higgins S."/>
            <person name="Loffler F."/>
        </authorList>
    </citation>
    <scope>NUCLEOTIDE SEQUENCE</scope>
</reference>
<evidence type="ECO:0000256" key="3">
    <source>
        <dbReference type="ARBA" id="ARBA00023125"/>
    </source>
</evidence>
<comment type="similarity">
    <text evidence="1">Belongs to the LysR transcriptional regulatory family.</text>
</comment>
<dbReference type="GO" id="GO:0043565">
    <property type="term" value="F:sequence-specific DNA binding"/>
    <property type="evidence" value="ECO:0007669"/>
    <property type="project" value="TreeGrafter"/>
</dbReference>
<dbReference type="PANTHER" id="PTHR30537">
    <property type="entry name" value="HTH-TYPE TRANSCRIPTIONAL REGULATOR"/>
    <property type="match status" value="1"/>
</dbReference>
<protein>
    <submittedName>
        <fullName evidence="6">HTH-type transcriptional regulator DmlR</fullName>
    </submittedName>
</protein>
<dbReference type="InterPro" id="IPR005119">
    <property type="entry name" value="LysR_subst-bd"/>
</dbReference>
<dbReference type="CDD" id="cd08422">
    <property type="entry name" value="PBP2_CrgA_like"/>
    <property type="match status" value="1"/>
</dbReference>
<evidence type="ECO:0000313" key="6">
    <source>
        <dbReference type="EMBL" id="MPM77132.1"/>
    </source>
</evidence>
<dbReference type="Pfam" id="PF00126">
    <property type="entry name" value="HTH_1"/>
    <property type="match status" value="1"/>
</dbReference>
<keyword evidence="4" id="KW-0804">Transcription</keyword>
<dbReference type="FunFam" id="1.10.10.10:FF:000001">
    <property type="entry name" value="LysR family transcriptional regulator"/>
    <property type="match status" value="1"/>
</dbReference>
<dbReference type="Pfam" id="PF03466">
    <property type="entry name" value="LysR_substrate"/>
    <property type="match status" value="1"/>
</dbReference>
<dbReference type="Gene3D" id="1.10.10.10">
    <property type="entry name" value="Winged helix-like DNA-binding domain superfamily/Winged helix DNA-binding domain"/>
    <property type="match status" value="1"/>
</dbReference>
<evidence type="ECO:0000259" key="5">
    <source>
        <dbReference type="PROSITE" id="PS50931"/>
    </source>
</evidence>
<dbReference type="InterPro" id="IPR036388">
    <property type="entry name" value="WH-like_DNA-bd_sf"/>
</dbReference>
<dbReference type="SUPFAM" id="SSF53850">
    <property type="entry name" value="Periplasmic binding protein-like II"/>
    <property type="match status" value="1"/>
</dbReference>
<evidence type="ECO:0000256" key="4">
    <source>
        <dbReference type="ARBA" id="ARBA00023163"/>
    </source>
</evidence>
<accession>A0A645CK45</accession>
<organism evidence="6">
    <name type="scientific">bioreactor metagenome</name>
    <dbReference type="NCBI Taxonomy" id="1076179"/>
    <lineage>
        <taxon>unclassified sequences</taxon>
        <taxon>metagenomes</taxon>
        <taxon>ecological metagenomes</taxon>
    </lineage>
</organism>
<comment type="caution">
    <text evidence="6">The sequence shown here is derived from an EMBL/GenBank/DDBJ whole genome shotgun (WGS) entry which is preliminary data.</text>
</comment>
<keyword evidence="2" id="KW-0805">Transcription regulation</keyword>
<dbReference type="GO" id="GO:0003700">
    <property type="term" value="F:DNA-binding transcription factor activity"/>
    <property type="evidence" value="ECO:0007669"/>
    <property type="project" value="InterPro"/>
</dbReference>
<name>A0A645CK45_9ZZZZ</name>
<gene>
    <name evidence="6" type="primary">dmlR_12</name>
    <name evidence="6" type="ORF">SDC9_124132</name>
</gene>
<dbReference type="InterPro" id="IPR000847">
    <property type="entry name" value="LysR_HTH_N"/>
</dbReference>
<dbReference type="SUPFAM" id="SSF46785">
    <property type="entry name" value="Winged helix' DNA-binding domain"/>
    <property type="match status" value="1"/>
</dbReference>
<keyword evidence="3" id="KW-0238">DNA-binding</keyword>
<dbReference type="AlphaFoldDB" id="A0A645CK45"/>
<proteinExistence type="inferred from homology"/>
<dbReference type="PANTHER" id="PTHR30537:SF5">
    <property type="entry name" value="HTH-TYPE TRANSCRIPTIONAL ACTIVATOR TTDR-RELATED"/>
    <property type="match status" value="1"/>
</dbReference>
<evidence type="ECO:0000256" key="1">
    <source>
        <dbReference type="ARBA" id="ARBA00009437"/>
    </source>
</evidence>
<dbReference type="GO" id="GO:0006351">
    <property type="term" value="P:DNA-templated transcription"/>
    <property type="evidence" value="ECO:0007669"/>
    <property type="project" value="TreeGrafter"/>
</dbReference>